<evidence type="ECO:0000259" key="13">
    <source>
        <dbReference type="PROSITE" id="PS51220"/>
    </source>
</evidence>
<evidence type="ECO:0000256" key="6">
    <source>
        <dbReference type="ARBA" id="ARBA00022729"/>
    </source>
</evidence>
<dbReference type="PROSITE" id="PS51034">
    <property type="entry name" value="ZP_2"/>
    <property type="match status" value="1"/>
</dbReference>
<feature type="domain" description="VWFD" evidence="14">
    <location>
        <begin position="1368"/>
        <end position="1543"/>
    </location>
</feature>
<dbReference type="SUPFAM" id="SSF57196">
    <property type="entry name" value="EGF/Laminin"/>
    <property type="match status" value="1"/>
</dbReference>
<dbReference type="GO" id="GO:0007160">
    <property type="term" value="P:cell-matrix adhesion"/>
    <property type="evidence" value="ECO:0007669"/>
    <property type="project" value="InterPro"/>
</dbReference>
<evidence type="ECO:0000313" key="15">
    <source>
        <dbReference type="EMBL" id="KAE8287687.1"/>
    </source>
</evidence>
<feature type="domain" description="VWFD" evidence="14">
    <location>
        <begin position="158"/>
        <end position="338"/>
    </location>
</feature>
<dbReference type="Pfam" id="PF01826">
    <property type="entry name" value="TIL"/>
    <property type="match status" value="3"/>
</dbReference>
<keyword evidence="7" id="KW-0677">Repeat</keyword>
<gene>
    <name evidence="15" type="ORF">D5F01_LYC13739</name>
</gene>
<keyword evidence="10" id="KW-0325">Glycoprotein</keyword>
<comment type="caution">
    <text evidence="15">The sequence shown here is derived from an EMBL/GenBank/DDBJ whole genome shotgun (WGS) entry which is preliminary data.</text>
</comment>
<dbReference type="Gene3D" id="2.60.40.3210">
    <property type="entry name" value="Zona pellucida, ZP-N domain"/>
    <property type="match status" value="1"/>
</dbReference>
<name>A0A6G0I8J5_LARCR</name>
<keyword evidence="8" id="KW-0472">Membrane</keyword>
<dbReference type="InterPro" id="IPR000742">
    <property type="entry name" value="EGF"/>
</dbReference>
<keyword evidence="16" id="KW-1185">Reference proteome</keyword>
<keyword evidence="6" id="KW-0732">Signal</keyword>
<evidence type="ECO:0000256" key="3">
    <source>
        <dbReference type="ARBA" id="ARBA00022475"/>
    </source>
</evidence>
<feature type="domain" description="NIDO" evidence="13">
    <location>
        <begin position="115"/>
        <end position="243"/>
    </location>
</feature>
<feature type="domain" description="VWFD" evidence="14">
    <location>
        <begin position="943"/>
        <end position="1128"/>
    </location>
</feature>
<dbReference type="InterPro" id="IPR001507">
    <property type="entry name" value="ZP_dom"/>
</dbReference>
<evidence type="ECO:0000256" key="11">
    <source>
        <dbReference type="ARBA" id="ARBA00023288"/>
    </source>
</evidence>
<dbReference type="InterPro" id="IPR055355">
    <property type="entry name" value="ZP-C"/>
</dbReference>
<dbReference type="FunFam" id="2.60.40.4100:FF:000001">
    <property type="entry name" value="alpha-tectorin isoform X1"/>
    <property type="match status" value="1"/>
</dbReference>
<evidence type="ECO:0000256" key="5">
    <source>
        <dbReference type="ARBA" id="ARBA00022622"/>
    </source>
</evidence>
<dbReference type="Pfam" id="PF08742">
    <property type="entry name" value="C8"/>
    <property type="match status" value="4"/>
</dbReference>
<reference evidence="15 16" key="1">
    <citation type="submission" date="2019-07" db="EMBL/GenBank/DDBJ databases">
        <title>Chromosome genome assembly for large yellow croaker.</title>
        <authorList>
            <person name="Xiao S."/>
        </authorList>
    </citation>
    <scope>NUCLEOTIDE SEQUENCE [LARGE SCALE GENOMIC DNA]</scope>
    <source>
        <strain evidence="15">JMULYC20181020</strain>
        <tissue evidence="15">Muscle</tissue>
    </source>
</reference>
<comment type="subcellular location">
    <subcellularLocation>
        <location evidence="1">Cell membrane</location>
        <topology evidence="1">Lipid-anchor</topology>
        <topology evidence="1">GPI-anchor</topology>
    </subcellularLocation>
    <subcellularLocation>
        <location evidence="2">Secreted</location>
    </subcellularLocation>
</comment>
<dbReference type="SMART" id="SM00539">
    <property type="entry name" value="NIDO"/>
    <property type="match status" value="1"/>
</dbReference>
<evidence type="ECO:0000256" key="8">
    <source>
        <dbReference type="ARBA" id="ARBA00023136"/>
    </source>
</evidence>
<dbReference type="EMBL" id="REGW02000013">
    <property type="protein sequence ID" value="KAE8287687.1"/>
    <property type="molecule type" value="Genomic_DNA"/>
</dbReference>
<evidence type="ECO:0000256" key="7">
    <source>
        <dbReference type="ARBA" id="ARBA00022737"/>
    </source>
</evidence>
<evidence type="ECO:0000256" key="9">
    <source>
        <dbReference type="ARBA" id="ARBA00023157"/>
    </source>
</evidence>
<keyword evidence="11" id="KW-0449">Lipoprotein</keyword>
<evidence type="ECO:0000256" key="1">
    <source>
        <dbReference type="ARBA" id="ARBA00004609"/>
    </source>
</evidence>
<dbReference type="Proteomes" id="UP000424527">
    <property type="component" value="Unassembled WGS sequence"/>
</dbReference>
<dbReference type="InterPro" id="IPR001846">
    <property type="entry name" value="VWF_type-D"/>
</dbReference>
<dbReference type="SMART" id="SM00241">
    <property type="entry name" value="ZP"/>
    <property type="match status" value="1"/>
</dbReference>
<evidence type="ECO:0000313" key="16">
    <source>
        <dbReference type="Proteomes" id="UP000424527"/>
    </source>
</evidence>
<organism evidence="15 16">
    <name type="scientific">Larimichthys crocea</name>
    <name type="common">Large yellow croaker</name>
    <name type="synonym">Pseudosciaena crocea</name>
    <dbReference type="NCBI Taxonomy" id="215358"/>
    <lineage>
        <taxon>Eukaryota</taxon>
        <taxon>Metazoa</taxon>
        <taxon>Chordata</taxon>
        <taxon>Craniata</taxon>
        <taxon>Vertebrata</taxon>
        <taxon>Euteleostomi</taxon>
        <taxon>Actinopterygii</taxon>
        <taxon>Neopterygii</taxon>
        <taxon>Teleostei</taxon>
        <taxon>Neoteleostei</taxon>
        <taxon>Acanthomorphata</taxon>
        <taxon>Eupercaria</taxon>
        <taxon>Sciaenidae</taxon>
        <taxon>Larimichthys</taxon>
    </lineage>
</organism>
<dbReference type="PROSITE" id="PS51220">
    <property type="entry name" value="NIDO"/>
    <property type="match status" value="1"/>
</dbReference>
<dbReference type="Pfam" id="PF00100">
    <property type="entry name" value="Zona_pellucida"/>
    <property type="match status" value="1"/>
</dbReference>
<dbReference type="SMART" id="SM00215">
    <property type="entry name" value="VWC_out"/>
    <property type="match status" value="2"/>
</dbReference>
<keyword evidence="4" id="KW-0964">Secreted</keyword>
<dbReference type="GO" id="GO:0098552">
    <property type="term" value="C:side of membrane"/>
    <property type="evidence" value="ECO:0007669"/>
    <property type="project" value="UniProtKB-KW"/>
</dbReference>
<dbReference type="GO" id="GO:0005886">
    <property type="term" value="C:plasma membrane"/>
    <property type="evidence" value="ECO:0007669"/>
    <property type="project" value="UniProtKB-SubCell"/>
</dbReference>
<dbReference type="GO" id="GO:0005576">
    <property type="term" value="C:extracellular region"/>
    <property type="evidence" value="ECO:0007669"/>
    <property type="project" value="UniProtKB-SubCell"/>
</dbReference>
<dbReference type="PROSITE" id="PS51233">
    <property type="entry name" value="VWFD"/>
    <property type="match status" value="4"/>
</dbReference>
<sequence>MVLCWMRRCCVEVARMVRPGCPVILLHLFSIFVQMEASTRDILYPFGPGHRDLETPKMDDGSSPEITMLIHFIYFNVPYRSIYVNNNGVVSFNVQVSQFTPEAFPLSDSRSFIAPLWADVHNGIRGDVYYRESTEPEILERATQDVRKYFKNRPTFTATWVFIATWHQVTFYGGSQTTPGTCSYLLARPCWEVAGLPFFSVEAKNENRGVPSVSWLRDVTVEVYGHRVMLPKGSLGVAQVDGLTKTLPVKLELGAIKVYQSGVAVALETDFGLLVTYDGQHYASISLPSSYFNNTCGLCGNYNDDPADDPVLPDGSLAESVVELGGSWRAEDTDWRCTDGCAHNCSVCDPLTEAFYFRSDYCGLINKTDGPFRDCRAVVDPTAFVYSCVYDMCSNRDNITTLCQAIQAYALACQALGVTIRPWRSRTFCSLTCPQFSHYQVCTSACPASCSDLTSALYCAHPCTEGCQCNPGYVLSGSRCVHREDCGCEHNGLYYPLNNTFWAGPSGEERECTLRCNCGLEGEVSCVNASCKEGEVCLAEVGLLGCYPRREGVCSVTQNSVTSSFDGTFLMFPDDNSYYLLKLCGPVPANGSMVEVKMGRKLVNKGPSWKRPVIVIVANVEVQMGGLDFNTVKVNGESVVLPYVHPMETVMIYKAPGNATVVEARSLMRVQYTRQGFLNISLSTIYYNVTCGLCGVFNSNSTDDLRLPNGRLAESTEQFTESWRSIADDLTCNGDCDDLYRMCTDLRLYQSPWMCGNINDPGNSSFLACHAVVNPSPFFRNCLYNMCVRDGNRSALCSSLQAYATACQDAQVGLTSWRSATNCPLPCPENSHFDECTSACPVTCTNLDEPEEPCPLPCQEGCQCEDGYALRDGLCVPRSDCGCMYHGRQLATNQTFWTDWECQERCYCNGSDNSVYCQLAPCHSEEFCQEIDGLYSCQPRTEALCVVAGYGHFLPFGGIPFELQSSCTLRMVTTNCERNNRDSPTIGGTFPQFKFAARNEERDTGQAIWVRGFVLEVYEYEIEVSRSFKNTVTVNKERLYLPLKLSSGKVSIFTWGMQLILETDFGLKVAFDWNTLLLLTLPRDLYNTSCGLCQGMPLTPPTLTTTDWGMAWAERDTFCQVGCGDSCPRCGLGEKSVMNDAALMVADANTNNDNGANEVSAGIQRFHIGDGLYVFVEPEAVRLCGLIVDRGGVFARCHSKVAPAFFYQSCLQDTCLDQGAQDTICNWLQIYASTCLTQGVPVTGWRSETPCVQSCPPNSHYSSCVSVCPPQCAPARGQRDCSQDCVEGCQCDQGYVLNGKNCILPQNCGCYTDGKYYEPKQLFWNSDCTKRCQCIGRNLIQCDPRRCKAEEECTLRYNVRGCFARRSQHCVASGGGVFRTFDGASLRLPASCSFVLSTNCRKLPDLSFQLIANFDKWSTPNLTTISHVYLYINEENILISGSTVKVNGTPVSVPFLTGLMTRLSTSEGFLVIDTPQDITVRYNRFNTLSITMGQRLQNKVCGLCGNFNGDPSDDYITSRGKPAVSALELAQSWKTNGMQNSCDETQYVALAQSCDNTAVVALQGEDACQKLTQLKGFFQPCHGLLDPRPFYQSCYLDGCYNHRKAQVCGSLAAYAEACRSLGTLTTKWITQENCSEWIFDPCAGEICTNFTCELENGGDLCGCPELPTTTGGDDDIIQAEVTCKHAQMEVSISKCKLFQLGFEREDVRVNDAHCPGIEGEDFISFHINNTKGHCGSIVQSNGTHIMYKNTVWIESVNNTGNVITRDKTINVEFSCAYELDLKISLETVLKPMLSVINLTLPTQEGNFITKMALYKNSSYRNPYREGEVVLSTRDILFVGVFVEGADENQLILIVNMCWATPSRHSSDRLRYIIIERGCPNIKDNTIGMAENGVSLTCRFHVTVFKFIGDYDEVHLHCDVSLCDSETNACKVNCPHKRRMYSEESDHKEHILSVGPIRRREADWCEDNNGGCEQICSSKTTGPVCSCVTGMLQRDGKSCRTVSSSCNLTPAVSLLSVSAVISVFLARIHTLLS</sequence>
<protein>
    <submittedName>
        <fullName evidence="15">Alpha-tectorin</fullName>
    </submittedName>
</protein>
<dbReference type="InterPro" id="IPR002919">
    <property type="entry name" value="TIL_dom"/>
</dbReference>
<dbReference type="InterPro" id="IPR042235">
    <property type="entry name" value="ZP-C_dom"/>
</dbReference>
<dbReference type="InterPro" id="IPR025615">
    <property type="entry name" value="TILa_dom"/>
</dbReference>
<evidence type="ECO:0000259" key="12">
    <source>
        <dbReference type="PROSITE" id="PS51034"/>
    </source>
</evidence>
<evidence type="ECO:0000256" key="2">
    <source>
        <dbReference type="ARBA" id="ARBA00004613"/>
    </source>
</evidence>
<dbReference type="Gene3D" id="2.10.25.10">
    <property type="entry name" value="Laminin"/>
    <property type="match status" value="4"/>
</dbReference>
<dbReference type="SMART" id="SM00216">
    <property type="entry name" value="VWD"/>
    <property type="match status" value="4"/>
</dbReference>
<dbReference type="Pfam" id="PF12714">
    <property type="entry name" value="TILa"/>
    <property type="match status" value="1"/>
</dbReference>
<proteinExistence type="predicted"/>
<accession>A0A6G0I8J5</accession>
<dbReference type="FunFam" id="2.10.25.10:FF:000055">
    <property type="entry name" value="alpha-tectorin isoform X1"/>
    <property type="match status" value="3"/>
</dbReference>
<dbReference type="PANTHER" id="PTHR46160:SF9">
    <property type="entry name" value="PROTEIN PRY2-RELATED"/>
    <property type="match status" value="1"/>
</dbReference>
<keyword evidence="9" id="KW-1015">Disulfide bond</keyword>
<keyword evidence="3" id="KW-1003">Cell membrane</keyword>
<feature type="domain" description="VWFD" evidence="14">
    <location>
        <begin position="552"/>
        <end position="733"/>
    </location>
</feature>
<evidence type="ECO:0000256" key="10">
    <source>
        <dbReference type="ARBA" id="ARBA00023180"/>
    </source>
</evidence>
<dbReference type="Gene3D" id="2.60.40.4100">
    <property type="entry name" value="Zona pellucida, ZP-C domain"/>
    <property type="match status" value="1"/>
</dbReference>
<feature type="domain" description="ZP" evidence="12">
    <location>
        <begin position="1682"/>
        <end position="1936"/>
    </location>
</feature>
<dbReference type="SUPFAM" id="SSF57567">
    <property type="entry name" value="Serine protease inhibitors"/>
    <property type="match status" value="3"/>
</dbReference>
<evidence type="ECO:0000259" key="14">
    <source>
        <dbReference type="PROSITE" id="PS51233"/>
    </source>
</evidence>
<dbReference type="SMART" id="SM00832">
    <property type="entry name" value="C8"/>
    <property type="match status" value="4"/>
</dbReference>
<dbReference type="SMART" id="SM00181">
    <property type="entry name" value="EGF"/>
    <property type="match status" value="5"/>
</dbReference>
<dbReference type="InterPro" id="IPR003886">
    <property type="entry name" value="NIDO_dom"/>
</dbReference>
<dbReference type="InterPro" id="IPR036084">
    <property type="entry name" value="Ser_inhib-like_sf"/>
</dbReference>
<dbReference type="PANTHER" id="PTHR46160">
    <property type="entry name" value="ALPHA-TECTORIN-RELATED"/>
    <property type="match status" value="1"/>
</dbReference>
<dbReference type="Pfam" id="PF00094">
    <property type="entry name" value="VWD"/>
    <property type="match status" value="4"/>
</dbReference>
<dbReference type="InterPro" id="IPR014853">
    <property type="entry name" value="VWF/SSPO/ZAN-like_Cys-rich_dom"/>
</dbReference>
<dbReference type="InterPro" id="IPR052749">
    <property type="entry name" value="Alpha-tectorin"/>
</dbReference>
<keyword evidence="5" id="KW-0336">GPI-anchor</keyword>
<dbReference type="InterPro" id="IPR001007">
    <property type="entry name" value="VWF_dom"/>
</dbReference>
<evidence type="ECO:0000256" key="4">
    <source>
        <dbReference type="ARBA" id="ARBA00022525"/>
    </source>
</evidence>
<dbReference type="CDD" id="cd19941">
    <property type="entry name" value="TIL"/>
    <property type="match status" value="3"/>
</dbReference>
<dbReference type="Pfam" id="PF14670">
    <property type="entry name" value="FXa_inhibition"/>
    <property type="match status" value="1"/>
</dbReference>